<accession>A0ABU6PNQ0</accession>
<dbReference type="InterPro" id="IPR011701">
    <property type="entry name" value="MFS"/>
</dbReference>
<dbReference type="RefSeq" id="WP_328275502.1">
    <property type="nucleotide sequence ID" value="NZ_JARTLD010000009.1"/>
</dbReference>
<keyword evidence="2" id="KW-0813">Transport</keyword>
<dbReference type="EMBL" id="JARTLD010000009">
    <property type="protein sequence ID" value="MED5016432.1"/>
    <property type="molecule type" value="Genomic_DNA"/>
</dbReference>
<keyword evidence="9" id="KW-1185">Reference proteome</keyword>
<evidence type="ECO:0000313" key="9">
    <source>
        <dbReference type="Proteomes" id="UP001343257"/>
    </source>
</evidence>
<organism evidence="8 9">
    <name type="scientific">Paenibacillus chibensis</name>
    <dbReference type="NCBI Taxonomy" id="59846"/>
    <lineage>
        <taxon>Bacteria</taxon>
        <taxon>Bacillati</taxon>
        <taxon>Bacillota</taxon>
        <taxon>Bacilli</taxon>
        <taxon>Bacillales</taxon>
        <taxon>Paenibacillaceae</taxon>
        <taxon>Paenibacillus</taxon>
    </lineage>
</organism>
<dbReference type="Gene3D" id="1.20.1720.10">
    <property type="entry name" value="Multidrug resistance protein D"/>
    <property type="match status" value="1"/>
</dbReference>
<dbReference type="PROSITE" id="PS50850">
    <property type="entry name" value="MFS"/>
    <property type="match status" value="1"/>
</dbReference>
<feature type="transmembrane region" description="Helical" evidence="6">
    <location>
        <begin position="46"/>
        <end position="64"/>
    </location>
</feature>
<reference evidence="8 9" key="1">
    <citation type="submission" date="2023-03" db="EMBL/GenBank/DDBJ databases">
        <title>Bacillus Genome Sequencing.</title>
        <authorList>
            <person name="Dunlap C."/>
        </authorList>
    </citation>
    <scope>NUCLEOTIDE SEQUENCE [LARGE SCALE GENOMIC DNA]</scope>
    <source>
        <strain evidence="8 9">NRS-52</strain>
    </source>
</reference>
<keyword evidence="5 6" id="KW-0472">Membrane</keyword>
<feature type="domain" description="Major facilitator superfamily (MFS) profile" evidence="7">
    <location>
        <begin position="10"/>
        <end position="454"/>
    </location>
</feature>
<dbReference type="Proteomes" id="UP001343257">
    <property type="component" value="Unassembled WGS sequence"/>
</dbReference>
<dbReference type="PANTHER" id="PTHR42718:SF9">
    <property type="entry name" value="MAJOR FACILITATOR SUPERFAMILY MULTIDRUG TRANSPORTER MFSC"/>
    <property type="match status" value="1"/>
</dbReference>
<comment type="subcellular location">
    <subcellularLocation>
        <location evidence="1">Cell membrane</location>
        <topology evidence="1">Multi-pass membrane protein</topology>
    </subcellularLocation>
</comment>
<protein>
    <submittedName>
        <fullName evidence="8">MFS transporter</fullName>
    </submittedName>
</protein>
<feature type="transmembrane region" description="Helical" evidence="6">
    <location>
        <begin position="431"/>
        <end position="450"/>
    </location>
</feature>
<feature type="transmembrane region" description="Helical" evidence="6">
    <location>
        <begin position="264"/>
        <end position="288"/>
    </location>
</feature>
<evidence type="ECO:0000256" key="6">
    <source>
        <dbReference type="SAM" id="Phobius"/>
    </source>
</evidence>
<evidence type="ECO:0000256" key="1">
    <source>
        <dbReference type="ARBA" id="ARBA00004651"/>
    </source>
</evidence>
<name>A0ABU6PNQ0_9BACL</name>
<feature type="transmembrane region" description="Helical" evidence="6">
    <location>
        <begin position="392"/>
        <end position="411"/>
    </location>
</feature>
<evidence type="ECO:0000259" key="7">
    <source>
        <dbReference type="PROSITE" id="PS50850"/>
    </source>
</evidence>
<evidence type="ECO:0000256" key="5">
    <source>
        <dbReference type="ARBA" id="ARBA00023136"/>
    </source>
</evidence>
<evidence type="ECO:0000313" key="8">
    <source>
        <dbReference type="EMBL" id="MED5016432.1"/>
    </source>
</evidence>
<feature type="transmembrane region" description="Helical" evidence="6">
    <location>
        <begin position="227"/>
        <end position="243"/>
    </location>
</feature>
<proteinExistence type="predicted"/>
<evidence type="ECO:0000256" key="2">
    <source>
        <dbReference type="ARBA" id="ARBA00022448"/>
    </source>
</evidence>
<sequence>MSGLRNKWGILQVVNMGTLISTLDVGIVNVSLPVMARQFSVTLAQIQWVATVYLLTMVILLPFMGKLSDRMERRQIYSWGFFIFGVGSLCIAISHSFLLLMMSRCLQGIGATMIMANSQAMVRHAFPDHERGRALGYNAIVISVGTLSGPALGGLLLEVMDWTWLFWINVPISLAACWLGLRWFPRDGQTSAKSPFDYLGTFLLGAGVCLLMLAAEAVKDGSVSLKVWLEAGIGCLLLCLLVVQARTIDYGIIDRELFSHRKVWLGNTGSLIINLAQTATLIPITFYLQSELGFSAWWTGALLMLQPLVMGIVAPFAGWFRDKYGGTFPINAGAVLCSASMLFVVCMPSVSAWSIGLHLAFFGIGTGLFHATNNAEVMSAAPAEKSSLAGSLLALVRYLGQIVGIGLATLLVGTMGSPTQAQESFGTPLRVLFGICCMLCLAVAISGRYLPKEKPHHSDITTSSSS</sequence>
<evidence type="ECO:0000256" key="4">
    <source>
        <dbReference type="ARBA" id="ARBA00022989"/>
    </source>
</evidence>
<evidence type="ECO:0000256" key="3">
    <source>
        <dbReference type="ARBA" id="ARBA00022692"/>
    </source>
</evidence>
<dbReference type="Pfam" id="PF07690">
    <property type="entry name" value="MFS_1"/>
    <property type="match status" value="1"/>
</dbReference>
<keyword evidence="4 6" id="KW-1133">Transmembrane helix</keyword>
<feature type="transmembrane region" description="Helical" evidence="6">
    <location>
        <begin position="76"/>
        <end position="100"/>
    </location>
</feature>
<feature type="transmembrane region" description="Helical" evidence="6">
    <location>
        <begin position="196"/>
        <end position="215"/>
    </location>
</feature>
<dbReference type="Gene3D" id="1.20.1250.20">
    <property type="entry name" value="MFS general substrate transporter like domains"/>
    <property type="match status" value="1"/>
</dbReference>
<feature type="transmembrane region" description="Helical" evidence="6">
    <location>
        <begin position="328"/>
        <end position="345"/>
    </location>
</feature>
<keyword evidence="3 6" id="KW-0812">Transmembrane</keyword>
<comment type="caution">
    <text evidence="8">The sequence shown here is derived from an EMBL/GenBank/DDBJ whole genome shotgun (WGS) entry which is preliminary data.</text>
</comment>
<feature type="transmembrane region" description="Helical" evidence="6">
    <location>
        <begin position="134"/>
        <end position="152"/>
    </location>
</feature>
<dbReference type="InterPro" id="IPR036259">
    <property type="entry name" value="MFS_trans_sf"/>
</dbReference>
<dbReference type="PANTHER" id="PTHR42718">
    <property type="entry name" value="MAJOR FACILITATOR SUPERFAMILY MULTIDRUG TRANSPORTER MFSC"/>
    <property type="match status" value="1"/>
</dbReference>
<dbReference type="CDD" id="cd17321">
    <property type="entry name" value="MFS_MMR_MDR_like"/>
    <property type="match status" value="1"/>
</dbReference>
<dbReference type="PRINTS" id="PR01036">
    <property type="entry name" value="TCRTETB"/>
</dbReference>
<dbReference type="SUPFAM" id="SSF103473">
    <property type="entry name" value="MFS general substrate transporter"/>
    <property type="match status" value="1"/>
</dbReference>
<feature type="transmembrane region" description="Helical" evidence="6">
    <location>
        <begin position="164"/>
        <end position="184"/>
    </location>
</feature>
<dbReference type="InterPro" id="IPR020846">
    <property type="entry name" value="MFS_dom"/>
</dbReference>
<gene>
    <name evidence="8" type="ORF">P9847_03810</name>
</gene>
<feature type="transmembrane region" description="Helical" evidence="6">
    <location>
        <begin position="351"/>
        <end position="371"/>
    </location>
</feature>
<feature type="transmembrane region" description="Helical" evidence="6">
    <location>
        <begin position="12"/>
        <end position="34"/>
    </location>
</feature>
<feature type="transmembrane region" description="Helical" evidence="6">
    <location>
        <begin position="294"/>
        <end position="316"/>
    </location>
</feature>